<reference evidence="11" key="1">
    <citation type="journal article" date="2019" name="Int. J. Syst. Evol. Microbiol.">
        <title>The Global Catalogue of Microorganisms (GCM) 10K type strain sequencing project: providing services to taxonomists for standard genome sequencing and annotation.</title>
        <authorList>
            <consortium name="The Broad Institute Genomics Platform"/>
            <consortium name="The Broad Institute Genome Sequencing Center for Infectious Disease"/>
            <person name="Wu L."/>
            <person name="Ma J."/>
        </authorList>
    </citation>
    <scope>NUCLEOTIDE SEQUENCE [LARGE SCALE GENOMIC DNA]</scope>
    <source>
        <strain evidence="11">CCUG 52468</strain>
    </source>
</reference>
<comment type="similarity">
    <text evidence="2">Belongs to the peptidase M14 family.</text>
</comment>
<feature type="domain" description="Peptidase M14" evidence="9">
    <location>
        <begin position="23"/>
        <end position="351"/>
    </location>
</feature>
<protein>
    <submittedName>
        <fullName evidence="10">M14 family zinc carboxypeptidase</fullName>
    </submittedName>
</protein>
<keyword evidence="11" id="KW-1185">Reference proteome</keyword>
<keyword evidence="5" id="KW-0862">Zinc</keyword>
<sequence length="545" mass="60427">MKYWIIALLCCGMPFFVNAQWNYPNYEGLKKQIQEVAANKLVEKTTVGKSYAAEDIPLLKIQTDKTAKPTLLIVAGIDGKHPAGVINSLNVAKHILALPVDQLNQILANKSIWIIPVLNVDAYKRNSTSASLTSGNARAIDNDRDGRIDEDPEADLNNDGVISQMRIKSPAGPYKEHASNPDYLMLAERNKGESGSFELYSEGRDLDQDGKFSEDDKSGVNIDKNFTFDYPFFEPETGDYAASEPETRAIIDLIFDNPQIAAVLHFGLQNNLSVPEQFDQRKASERIVKSWTNNDAQVAAFVSKIYNDAVKPLGEAPKMQQGKGNFSPTVYYHTGKFSFVTPSWWIPTTSDSSKNPINKDAAPKNPGNKNSDRFVNWVKNQGVQGAILPWTKVNHPDFPNQEVEVGGLVERFENNPPIAMLENTGKIHADFVVELTRSLASLEFSAPKVTNLGDDIYRIEVKVFNTGAMPVYPEIADKIKHVSKMKSIMELQKNQSFLSGKRLQLYPTLQAGASNTFSWLVKGKGNIKLIVGCPTAGEKTLDINL</sequence>
<dbReference type="Proteomes" id="UP001597205">
    <property type="component" value="Unassembled WGS sequence"/>
</dbReference>
<dbReference type="PANTHER" id="PTHR11705:SF143">
    <property type="entry name" value="SLL0236 PROTEIN"/>
    <property type="match status" value="1"/>
</dbReference>
<feature type="signal peptide" evidence="8">
    <location>
        <begin position="1"/>
        <end position="19"/>
    </location>
</feature>
<name>A0ABW3RHQ8_9SPHI</name>
<dbReference type="SUPFAM" id="SSF53187">
    <property type="entry name" value="Zn-dependent exopeptidases"/>
    <property type="match status" value="1"/>
</dbReference>
<keyword evidence="3" id="KW-0645">Protease</keyword>
<evidence type="ECO:0000256" key="2">
    <source>
        <dbReference type="ARBA" id="ARBA00005988"/>
    </source>
</evidence>
<keyword evidence="8" id="KW-0732">Signal</keyword>
<dbReference type="GO" id="GO:0004180">
    <property type="term" value="F:carboxypeptidase activity"/>
    <property type="evidence" value="ECO:0007669"/>
    <property type="project" value="UniProtKB-KW"/>
</dbReference>
<gene>
    <name evidence="10" type="ORF">ACFQ2C_03505</name>
</gene>
<keyword evidence="6" id="KW-0482">Metalloprotease</keyword>
<evidence type="ECO:0000256" key="4">
    <source>
        <dbReference type="ARBA" id="ARBA00022801"/>
    </source>
</evidence>
<evidence type="ECO:0000256" key="6">
    <source>
        <dbReference type="ARBA" id="ARBA00023049"/>
    </source>
</evidence>
<keyword evidence="4" id="KW-0378">Hydrolase</keyword>
<evidence type="ECO:0000259" key="9">
    <source>
        <dbReference type="SMART" id="SM00631"/>
    </source>
</evidence>
<dbReference type="EMBL" id="JBHTKY010000003">
    <property type="protein sequence ID" value="MFD1164666.1"/>
    <property type="molecule type" value="Genomic_DNA"/>
</dbReference>
<dbReference type="Gene3D" id="3.40.630.10">
    <property type="entry name" value="Zn peptidases"/>
    <property type="match status" value="1"/>
</dbReference>
<feature type="compositionally biased region" description="Basic and acidic residues" evidence="7">
    <location>
        <begin position="140"/>
        <end position="149"/>
    </location>
</feature>
<feature type="region of interest" description="Disordered" evidence="7">
    <location>
        <begin position="136"/>
        <end position="157"/>
    </location>
</feature>
<dbReference type="InterPro" id="IPR000834">
    <property type="entry name" value="Peptidase_M14"/>
</dbReference>
<feature type="region of interest" description="Disordered" evidence="7">
    <location>
        <begin position="350"/>
        <end position="371"/>
    </location>
</feature>
<evidence type="ECO:0000256" key="7">
    <source>
        <dbReference type="SAM" id="MobiDB-lite"/>
    </source>
</evidence>
<evidence type="ECO:0000313" key="11">
    <source>
        <dbReference type="Proteomes" id="UP001597205"/>
    </source>
</evidence>
<accession>A0ABW3RHQ8</accession>
<evidence type="ECO:0000256" key="8">
    <source>
        <dbReference type="SAM" id="SignalP"/>
    </source>
</evidence>
<dbReference type="PANTHER" id="PTHR11705">
    <property type="entry name" value="PROTEASE FAMILY M14 CARBOXYPEPTIDASE A,B"/>
    <property type="match status" value="1"/>
</dbReference>
<evidence type="ECO:0000256" key="5">
    <source>
        <dbReference type="ARBA" id="ARBA00022833"/>
    </source>
</evidence>
<organism evidence="10 11">
    <name type="scientific">Sphingobacterium daejeonense</name>
    <dbReference type="NCBI Taxonomy" id="371142"/>
    <lineage>
        <taxon>Bacteria</taxon>
        <taxon>Pseudomonadati</taxon>
        <taxon>Bacteroidota</taxon>
        <taxon>Sphingobacteriia</taxon>
        <taxon>Sphingobacteriales</taxon>
        <taxon>Sphingobacteriaceae</taxon>
        <taxon>Sphingobacterium</taxon>
    </lineage>
</organism>
<proteinExistence type="inferred from homology"/>
<evidence type="ECO:0000313" key="10">
    <source>
        <dbReference type="EMBL" id="MFD1164666.1"/>
    </source>
</evidence>
<evidence type="ECO:0000256" key="1">
    <source>
        <dbReference type="ARBA" id="ARBA00001947"/>
    </source>
</evidence>
<evidence type="ECO:0000256" key="3">
    <source>
        <dbReference type="ARBA" id="ARBA00022670"/>
    </source>
</evidence>
<dbReference type="Pfam" id="PF00246">
    <property type="entry name" value="Peptidase_M14"/>
    <property type="match status" value="1"/>
</dbReference>
<dbReference type="SMART" id="SM00631">
    <property type="entry name" value="Zn_pept"/>
    <property type="match status" value="1"/>
</dbReference>
<keyword evidence="10" id="KW-0121">Carboxypeptidase</keyword>
<dbReference type="RefSeq" id="WP_380894757.1">
    <property type="nucleotide sequence ID" value="NZ_JBHTKY010000003.1"/>
</dbReference>
<comment type="caution">
    <text evidence="10">The sequence shown here is derived from an EMBL/GenBank/DDBJ whole genome shotgun (WGS) entry which is preliminary data.</text>
</comment>
<comment type="cofactor">
    <cofactor evidence="1">
        <name>Zn(2+)</name>
        <dbReference type="ChEBI" id="CHEBI:29105"/>
    </cofactor>
</comment>
<feature type="chain" id="PRO_5045851052" evidence="8">
    <location>
        <begin position="20"/>
        <end position="545"/>
    </location>
</feature>